<proteinExistence type="inferred from homology"/>
<evidence type="ECO:0000313" key="11">
    <source>
        <dbReference type="Proteomes" id="UP000192660"/>
    </source>
</evidence>
<dbReference type="SUPFAM" id="SSF52540">
    <property type="entry name" value="P-loop containing nucleoside triphosphate hydrolases"/>
    <property type="match status" value="1"/>
</dbReference>
<keyword evidence="11" id="KW-1185">Reference proteome</keyword>
<feature type="binding site" evidence="9">
    <location>
        <position position="18"/>
    </location>
    <ligand>
        <name>Mg(2+)</name>
        <dbReference type="ChEBI" id="CHEBI:18420"/>
    </ligand>
</feature>
<comment type="catalytic activity">
    <reaction evidence="8">
        <text>(7R,8S)-8-amino-7-(carboxyamino)nonanoate + ATP = (4R,5S)-dethiobiotin + ADP + phosphate + H(+)</text>
        <dbReference type="Rhea" id="RHEA:63684"/>
        <dbReference type="ChEBI" id="CHEBI:15378"/>
        <dbReference type="ChEBI" id="CHEBI:30616"/>
        <dbReference type="ChEBI" id="CHEBI:43474"/>
        <dbReference type="ChEBI" id="CHEBI:149470"/>
        <dbReference type="ChEBI" id="CHEBI:149473"/>
        <dbReference type="ChEBI" id="CHEBI:456216"/>
    </reaction>
</comment>
<evidence type="ECO:0000256" key="3">
    <source>
        <dbReference type="ARBA" id="ARBA00022723"/>
    </source>
</evidence>
<feature type="active site" evidence="9">
    <location>
        <position position="39"/>
    </location>
</feature>
<dbReference type="CDD" id="cd03109">
    <property type="entry name" value="DTBS"/>
    <property type="match status" value="1"/>
</dbReference>
<keyword evidence="2 9" id="KW-0436">Ligase</keyword>
<comment type="subunit">
    <text evidence="9">Homodimer.</text>
</comment>
<keyword evidence="7 9" id="KW-0460">Magnesium</keyword>
<name>A0A1W1WL61_SULTA</name>
<evidence type="ECO:0000313" key="10">
    <source>
        <dbReference type="EMBL" id="SMC06996.1"/>
    </source>
</evidence>
<dbReference type="GO" id="GO:0000287">
    <property type="term" value="F:magnesium ion binding"/>
    <property type="evidence" value="ECO:0007669"/>
    <property type="project" value="UniProtKB-UniRule"/>
</dbReference>
<keyword evidence="3 9" id="KW-0479">Metal-binding</keyword>
<dbReference type="PANTHER" id="PTHR43210:SF2">
    <property type="entry name" value="ATP-DEPENDENT DETHIOBIOTIN SYNTHETASE BIOD 2"/>
    <property type="match status" value="1"/>
</dbReference>
<dbReference type="HAMAP" id="MF_00336">
    <property type="entry name" value="BioD"/>
    <property type="match status" value="1"/>
</dbReference>
<comment type="catalytic activity">
    <reaction evidence="9">
        <text>(7R,8S)-7,8-diammoniononanoate + CO2 + ATP = (4R,5S)-dethiobiotin + ADP + phosphate + 3 H(+)</text>
        <dbReference type="Rhea" id="RHEA:15805"/>
        <dbReference type="ChEBI" id="CHEBI:15378"/>
        <dbReference type="ChEBI" id="CHEBI:16526"/>
        <dbReference type="ChEBI" id="CHEBI:30616"/>
        <dbReference type="ChEBI" id="CHEBI:43474"/>
        <dbReference type="ChEBI" id="CHEBI:149469"/>
        <dbReference type="ChEBI" id="CHEBI:149473"/>
        <dbReference type="ChEBI" id="CHEBI:456216"/>
        <dbReference type="EC" id="6.3.3.3"/>
    </reaction>
</comment>
<dbReference type="InterPro" id="IPR004472">
    <property type="entry name" value="DTB_synth_BioD"/>
</dbReference>
<feature type="binding site" evidence="9">
    <location>
        <position position="43"/>
    </location>
    <ligand>
        <name>substrate</name>
    </ligand>
</feature>
<protein>
    <recommendedName>
        <fullName evidence="9">ATP-dependent dethiobiotin synthetase BioD</fullName>
        <ecNumber evidence="9">6.3.3.3</ecNumber>
    </recommendedName>
    <alternativeName>
        <fullName evidence="9">DTB synthetase</fullName>
        <shortName evidence="9">DTBS</shortName>
    </alternativeName>
    <alternativeName>
        <fullName evidence="9">Dethiobiotin synthase</fullName>
    </alternativeName>
</protein>
<gene>
    <name evidence="9" type="primary">bioD</name>
    <name evidence="10" type="ORF">SAMN00768000_3148</name>
</gene>
<accession>A0A1W1WL61</accession>
<dbReference type="EC" id="6.3.3.3" evidence="9"/>
<dbReference type="PANTHER" id="PTHR43210">
    <property type="entry name" value="DETHIOBIOTIN SYNTHETASE"/>
    <property type="match status" value="1"/>
</dbReference>
<dbReference type="GO" id="GO:0005829">
    <property type="term" value="C:cytosol"/>
    <property type="evidence" value="ECO:0007669"/>
    <property type="project" value="TreeGrafter"/>
</dbReference>
<reference evidence="11" key="1">
    <citation type="submission" date="2017-04" db="EMBL/GenBank/DDBJ databases">
        <authorList>
            <person name="Varghese N."/>
            <person name="Submissions S."/>
        </authorList>
    </citation>
    <scope>NUCLEOTIDE SEQUENCE [LARGE SCALE GENOMIC DNA]</scope>
    <source>
        <strain evidence="11">DSM 9293</strain>
    </source>
</reference>
<feature type="binding site" evidence="9">
    <location>
        <position position="53"/>
    </location>
    <ligand>
        <name>ATP</name>
        <dbReference type="ChEBI" id="CHEBI:30616"/>
    </ligand>
</feature>
<comment type="function">
    <text evidence="9">Catalyzes a mechanistically unusual reaction, the ATP-dependent insertion of CO2 between the N7 and N8 nitrogen atoms of 7,8-diaminopelargonic acid (DAPA, also called 7,8-diammoniononanoate) to form a ureido ring.</text>
</comment>
<dbReference type="NCBIfam" id="TIGR00347">
    <property type="entry name" value="bioD"/>
    <property type="match status" value="1"/>
</dbReference>
<feature type="binding site" evidence="9">
    <location>
        <begin position="114"/>
        <end position="117"/>
    </location>
    <ligand>
        <name>ATP</name>
        <dbReference type="ChEBI" id="CHEBI:30616"/>
    </ligand>
</feature>
<dbReference type="AlphaFoldDB" id="A0A1W1WL61"/>
<comment type="pathway">
    <text evidence="9">Cofactor biosynthesis; biotin biosynthesis; biotin from 7,8-diaminononanoate: step 1/2.</text>
</comment>
<comment type="subcellular location">
    <subcellularLocation>
        <location evidence="9">Cytoplasm</location>
    </subcellularLocation>
</comment>
<evidence type="ECO:0000256" key="5">
    <source>
        <dbReference type="ARBA" id="ARBA00022756"/>
    </source>
</evidence>
<keyword evidence="6 9" id="KW-0067">ATP-binding</keyword>
<dbReference type="Pfam" id="PF13500">
    <property type="entry name" value="AAA_26"/>
    <property type="match status" value="1"/>
</dbReference>
<dbReference type="Proteomes" id="UP000192660">
    <property type="component" value="Unassembled WGS sequence"/>
</dbReference>
<keyword evidence="5 9" id="KW-0093">Biotin biosynthesis</keyword>
<sequence>MTPFAYFVTGTDTGVGKTWITASLATFWYRQGYDVGVMKPIETGVKGSSWPDDAKALVQASHSGDAQELVVPYTFEPPVSPWAATLMTGKRIDWNPLIETARAIIGRHQVTLIEGAGGIAVPIDADHSMIHIAQELEIPVILVARTGLGTINHTILSVEYAKAHGVKVLGIIMNAVNELPEDVSITLNPSLIESLTGIPVWAVVPFHPDIGNASEGHLTTLWEQTGQHIAWHPLQDGKL</sequence>
<dbReference type="InterPro" id="IPR027417">
    <property type="entry name" value="P-loop_NTPase"/>
</dbReference>
<evidence type="ECO:0000256" key="8">
    <source>
        <dbReference type="ARBA" id="ARBA00047386"/>
    </source>
</evidence>
<dbReference type="GO" id="GO:0005524">
    <property type="term" value="F:ATP binding"/>
    <property type="evidence" value="ECO:0007669"/>
    <property type="project" value="UniProtKB-UniRule"/>
</dbReference>
<evidence type="ECO:0000256" key="6">
    <source>
        <dbReference type="ARBA" id="ARBA00022840"/>
    </source>
</evidence>
<dbReference type="RefSeq" id="WP_084661704.1">
    <property type="nucleotide sequence ID" value="NZ_FWWY01000001.1"/>
</dbReference>
<comment type="cofactor">
    <cofactor evidence="9">
        <name>Mg(2+)</name>
        <dbReference type="ChEBI" id="CHEBI:18420"/>
    </cofactor>
</comment>
<dbReference type="OrthoDB" id="9802097at2"/>
<comment type="caution">
    <text evidence="9">Lacks conserved residue(s) required for the propagation of feature annotation.</text>
</comment>
<dbReference type="GO" id="GO:0004141">
    <property type="term" value="F:dethiobiotin synthase activity"/>
    <property type="evidence" value="ECO:0007669"/>
    <property type="project" value="UniProtKB-UniRule"/>
</dbReference>
<evidence type="ECO:0000256" key="1">
    <source>
        <dbReference type="ARBA" id="ARBA00022490"/>
    </source>
</evidence>
<feature type="binding site" evidence="9">
    <location>
        <position position="53"/>
    </location>
    <ligand>
        <name>Mg(2+)</name>
        <dbReference type="ChEBI" id="CHEBI:18420"/>
    </ligand>
</feature>
<keyword evidence="4 9" id="KW-0547">Nucleotide-binding</keyword>
<dbReference type="GO" id="GO:0009102">
    <property type="term" value="P:biotin biosynthetic process"/>
    <property type="evidence" value="ECO:0007669"/>
    <property type="project" value="UniProtKB-UniRule"/>
</dbReference>
<dbReference type="PIRSF" id="PIRSF006755">
    <property type="entry name" value="DTB_synth"/>
    <property type="match status" value="1"/>
</dbReference>
<dbReference type="UniPathway" id="UPA00078">
    <property type="reaction ID" value="UER00161"/>
</dbReference>
<comment type="similarity">
    <text evidence="9">Belongs to the dethiobiotin synthetase family.</text>
</comment>
<evidence type="ECO:0000256" key="2">
    <source>
        <dbReference type="ARBA" id="ARBA00022598"/>
    </source>
</evidence>
<feature type="binding site" evidence="9">
    <location>
        <position position="114"/>
    </location>
    <ligand>
        <name>Mg(2+)</name>
        <dbReference type="ChEBI" id="CHEBI:18420"/>
    </ligand>
</feature>
<dbReference type="Gene3D" id="3.40.50.300">
    <property type="entry name" value="P-loop containing nucleotide triphosphate hydrolases"/>
    <property type="match status" value="1"/>
</dbReference>
<evidence type="ECO:0000256" key="7">
    <source>
        <dbReference type="ARBA" id="ARBA00022842"/>
    </source>
</evidence>
<dbReference type="EMBL" id="FWWY01000001">
    <property type="protein sequence ID" value="SMC06996.1"/>
    <property type="molecule type" value="Genomic_DNA"/>
</dbReference>
<organism evidence="10 11">
    <name type="scientific">Sulfobacillus thermosulfidooxidans (strain DSM 9293 / VKM B-1269 / AT-1)</name>
    <dbReference type="NCBI Taxonomy" id="929705"/>
    <lineage>
        <taxon>Bacteria</taxon>
        <taxon>Bacillati</taxon>
        <taxon>Bacillota</taxon>
        <taxon>Clostridia</taxon>
        <taxon>Eubacteriales</taxon>
        <taxon>Clostridiales Family XVII. Incertae Sedis</taxon>
        <taxon>Sulfobacillus</taxon>
    </lineage>
</organism>
<dbReference type="STRING" id="28034.BFX07_06130"/>
<evidence type="ECO:0000256" key="4">
    <source>
        <dbReference type="ARBA" id="ARBA00022741"/>
    </source>
</evidence>
<evidence type="ECO:0000256" key="9">
    <source>
        <dbReference type="HAMAP-Rule" id="MF_00336"/>
    </source>
</evidence>
<keyword evidence="1 9" id="KW-0963">Cytoplasm</keyword>